<dbReference type="InterPro" id="IPR015046">
    <property type="entry name" value="LciA_Immunity-like"/>
</dbReference>
<gene>
    <name evidence="1" type="ORF">SAMN04487792_0246</name>
</gene>
<dbReference type="Pfam" id="PF08951">
    <property type="entry name" value="EntA_Immun"/>
    <property type="match status" value="1"/>
</dbReference>
<accession>A0A1I1RGJ5</accession>
<organism evidence="1 2">
    <name type="scientific">Lactobacillus bombicola</name>
    <dbReference type="NCBI Taxonomy" id="1505723"/>
    <lineage>
        <taxon>Bacteria</taxon>
        <taxon>Bacillati</taxon>
        <taxon>Bacillota</taxon>
        <taxon>Bacilli</taxon>
        <taxon>Lactobacillales</taxon>
        <taxon>Lactobacillaceae</taxon>
        <taxon>Lactobacillus</taxon>
    </lineage>
</organism>
<dbReference type="STRING" id="1505723.SAMN04487792_0246"/>
<name>A0A1I1RGJ5_9LACO</name>
<dbReference type="Proteomes" id="UP000199599">
    <property type="component" value="Unassembled WGS sequence"/>
</dbReference>
<protein>
    <submittedName>
        <fullName evidence="1">Enterocin A Immunity</fullName>
    </submittedName>
</protein>
<dbReference type="CDD" id="cd21059">
    <property type="entry name" value="LciA-like"/>
    <property type="match status" value="1"/>
</dbReference>
<dbReference type="RefSeq" id="WP_090092102.1">
    <property type="nucleotide sequence ID" value="NZ_CBCRVU010000001.1"/>
</dbReference>
<dbReference type="GO" id="GO:0030153">
    <property type="term" value="P:bacteriocin immunity"/>
    <property type="evidence" value="ECO:0007669"/>
    <property type="project" value="InterPro"/>
</dbReference>
<sequence>MNKEKSETILFNEINYCLQGIITTKERKIFLNIKKRLEKKEYFPAIVNSLKMELTPLAIRQELSDNGRKIYRLLLDPQFPADKGLGIGLATIFGGHVG</sequence>
<proteinExistence type="predicted"/>
<evidence type="ECO:0000313" key="1">
    <source>
        <dbReference type="EMBL" id="SFD30723.1"/>
    </source>
</evidence>
<evidence type="ECO:0000313" key="2">
    <source>
        <dbReference type="Proteomes" id="UP000199599"/>
    </source>
</evidence>
<dbReference type="EMBL" id="FOMN01000001">
    <property type="protein sequence ID" value="SFD30723.1"/>
    <property type="molecule type" value="Genomic_DNA"/>
</dbReference>
<reference evidence="2" key="1">
    <citation type="submission" date="2016-10" db="EMBL/GenBank/DDBJ databases">
        <authorList>
            <person name="Varghese N."/>
            <person name="Submissions S."/>
        </authorList>
    </citation>
    <scope>NUCLEOTIDE SEQUENCE [LARGE SCALE GENOMIC DNA]</scope>
    <source>
        <strain evidence="2">R-53102</strain>
    </source>
</reference>
<dbReference type="AlphaFoldDB" id="A0A1I1RGJ5"/>